<organism evidence="3 4">
    <name type="scientific">Euzebya pacifica</name>
    <dbReference type="NCBI Taxonomy" id="1608957"/>
    <lineage>
        <taxon>Bacteria</taxon>
        <taxon>Bacillati</taxon>
        <taxon>Actinomycetota</taxon>
        <taxon>Nitriliruptoria</taxon>
        <taxon>Euzebyales</taxon>
    </lineage>
</organism>
<feature type="domain" description="Putative oxidoreductase/dehydrogenase Rossmann-like" evidence="1">
    <location>
        <begin position="3"/>
        <end position="119"/>
    </location>
</feature>
<dbReference type="InterPro" id="IPR019665">
    <property type="entry name" value="OxRdtase/DH_put_Rossmann_dom"/>
</dbReference>
<dbReference type="Pfam" id="PF10728">
    <property type="entry name" value="DUF2520"/>
    <property type="match status" value="1"/>
</dbReference>
<dbReference type="Proteomes" id="UP000264006">
    <property type="component" value="Chromosome"/>
</dbReference>
<dbReference type="InterPro" id="IPR018931">
    <property type="entry name" value="DUF2520"/>
</dbReference>
<dbReference type="PANTHER" id="PTHR40459:SF1">
    <property type="entry name" value="CONSERVED HYPOTHETICAL ALANINE AND LEUCINE RICH PROTEIN"/>
    <property type="match status" value="1"/>
</dbReference>
<dbReference type="EMBL" id="CP031165">
    <property type="protein sequence ID" value="AXV08771.1"/>
    <property type="molecule type" value="Genomic_DNA"/>
</dbReference>
<keyword evidence="4" id="KW-1185">Reference proteome</keyword>
<dbReference type="Gene3D" id="1.10.1040.20">
    <property type="entry name" value="ProC-like, C-terminal domain"/>
    <property type="match status" value="1"/>
</dbReference>
<dbReference type="InterPro" id="IPR037108">
    <property type="entry name" value="TM1727-like_C_sf"/>
</dbReference>
<dbReference type="InterPro" id="IPR008927">
    <property type="entry name" value="6-PGluconate_DH-like_C_sf"/>
</dbReference>
<evidence type="ECO:0000259" key="1">
    <source>
        <dbReference type="Pfam" id="PF10727"/>
    </source>
</evidence>
<dbReference type="Pfam" id="PF10727">
    <property type="entry name" value="Rossmann-like"/>
    <property type="match status" value="1"/>
</dbReference>
<evidence type="ECO:0000313" key="4">
    <source>
        <dbReference type="Proteomes" id="UP000264006"/>
    </source>
</evidence>
<dbReference type="PANTHER" id="PTHR40459">
    <property type="entry name" value="CONSERVED HYPOTHETICAL ALANINE AND LEUCINE RICH PROTEIN"/>
    <property type="match status" value="1"/>
</dbReference>
<proteinExistence type="predicted"/>
<dbReference type="SUPFAM" id="SSF51735">
    <property type="entry name" value="NAD(P)-binding Rossmann-fold domains"/>
    <property type="match status" value="1"/>
</dbReference>
<evidence type="ECO:0000313" key="3">
    <source>
        <dbReference type="EMBL" id="AXV08771.1"/>
    </source>
</evidence>
<accession>A0A346Y2S4</accession>
<protein>
    <submittedName>
        <fullName evidence="3">Ketopantoate reductase PanG</fullName>
    </submittedName>
</protein>
<feature type="domain" description="DUF2520" evidence="2">
    <location>
        <begin position="138"/>
        <end position="260"/>
    </location>
</feature>
<sequence length="288" mass="29059">MRTVAVIGPGRVGGSLALVLQRRGERVHAVAGREGSTSLDAFARLVPDAEVRPLETVADGVDLVLVCTPDDVVGDTARRVAAADGVTEGQRWVHTSGGHGVGVLSPVAAAGGRVAACHPAMTFPDPVAGADQLGGASWAVTAADADLGWAHDLVVDLGGAPVTVHDHDRTLYHAALAVGSNATTAVVTMARDLLLGAGIEDPAAFLGPLVTASAMGGATRGVDALTGPVRRGDAGTVAGHLDELAVSFPEAVGTYVALADLVLLQAVRAGLDPGRADTVRRTLDGHRT</sequence>
<dbReference type="RefSeq" id="WP_164710815.1">
    <property type="nucleotide sequence ID" value="NZ_CP031165.1"/>
</dbReference>
<gene>
    <name evidence="3" type="ORF">DVS28_a4104</name>
</gene>
<dbReference type="Gene3D" id="3.40.50.720">
    <property type="entry name" value="NAD(P)-binding Rossmann-like Domain"/>
    <property type="match status" value="1"/>
</dbReference>
<reference evidence="3 4" key="1">
    <citation type="submission" date="2018-09" db="EMBL/GenBank/DDBJ databases">
        <title>Complete genome sequence of Euzebya sp. DY32-46 isolated from seawater of Pacific Ocean.</title>
        <authorList>
            <person name="Xu L."/>
            <person name="Wu Y.-H."/>
            <person name="Xu X.-W."/>
        </authorList>
    </citation>
    <scope>NUCLEOTIDE SEQUENCE [LARGE SCALE GENOMIC DNA]</scope>
    <source>
        <strain evidence="3 4">DY32-46</strain>
    </source>
</reference>
<dbReference type="KEGG" id="euz:DVS28_a4104"/>
<dbReference type="InterPro" id="IPR036291">
    <property type="entry name" value="NAD(P)-bd_dom_sf"/>
</dbReference>
<dbReference type="SUPFAM" id="SSF48179">
    <property type="entry name" value="6-phosphogluconate dehydrogenase C-terminal domain-like"/>
    <property type="match status" value="1"/>
</dbReference>
<dbReference type="AlphaFoldDB" id="A0A346Y2S4"/>
<name>A0A346Y2S4_9ACTN</name>
<evidence type="ECO:0000259" key="2">
    <source>
        <dbReference type="Pfam" id="PF10728"/>
    </source>
</evidence>